<dbReference type="Gene3D" id="1.10.15.40">
    <property type="entry name" value="Electron transport complex subunit B, putative Fe-S cluster"/>
    <property type="match status" value="1"/>
</dbReference>
<feature type="domain" description="4Fe-4S ferredoxin-type" evidence="12">
    <location>
        <begin position="214"/>
        <end position="243"/>
    </location>
</feature>
<keyword evidence="3 10" id="KW-0479">Metal-binding</keyword>
<feature type="binding site" evidence="10">
    <location>
        <position position="185"/>
    </location>
    <ligand>
        <name>[4Fe-4S] cluster</name>
        <dbReference type="ChEBI" id="CHEBI:49883"/>
        <label>2</label>
    </ligand>
</feature>
<dbReference type="Pfam" id="PF00037">
    <property type="entry name" value="Fer4"/>
    <property type="match status" value="1"/>
</dbReference>
<feature type="binding site" evidence="10">
    <location>
        <position position="144"/>
    </location>
    <ligand>
        <name>[4Fe-4S] cluster</name>
        <dbReference type="ChEBI" id="CHEBI:49883"/>
        <label>2</label>
    </ligand>
</feature>
<comment type="caution">
    <text evidence="14">The sequence shown here is derived from an EMBL/GenBank/DDBJ whole genome shotgun (WGS) entry which is preliminary data.</text>
</comment>
<keyword evidence="2 10" id="KW-0004">4Fe-4S</keyword>
<dbReference type="InterPro" id="IPR017900">
    <property type="entry name" value="4Fe4S_Fe_S_CS"/>
</dbReference>
<comment type="similarity">
    <text evidence="10">Belongs to the 4Fe4S bacterial-type ferredoxin family. RnfB subfamily.</text>
</comment>
<dbReference type="InterPro" id="IPR007202">
    <property type="entry name" value="4Fe-4S_dom"/>
</dbReference>
<keyword evidence="10" id="KW-1003">Cell membrane</keyword>
<feature type="binding site" evidence="10">
    <location>
        <position position="154"/>
    </location>
    <ligand>
        <name>[4Fe-4S] cluster</name>
        <dbReference type="ChEBI" id="CHEBI:49883"/>
        <label>3</label>
    </ligand>
</feature>
<keyword evidence="8 10" id="KW-0411">Iron-sulfur</keyword>
<sequence length="286" mass="29910">MISGVLGSTILTLCVIGVIAAVVLYFVAQKFKVHEDPRIDAVEGMLPGANCGGCGYPGCRGLADALVKNDDISSLYCTAGGADTMQKIAEYLGKAVAEQEPMVAVVRCSGSCDKRPHTNVYNGAPSCAVEAALYGGETGCAYGCLGNGDCVAACQFGAIVVNPETGLPEVDETKCTACGACVKACPRNIIELRKKGVKGRRIYVGCVNRDKGAVSRKVCAVSCIGCGKCVRTCPFEAITLENNLAYIDAEKCRLCRKCVAECPTGGIREINFPPRKTAADNPTTQA</sequence>
<keyword evidence="1 10" id="KW-0813">Transport</keyword>
<feature type="domain" description="4Fe-4S ferredoxin-type" evidence="12">
    <location>
        <begin position="245"/>
        <end position="272"/>
    </location>
</feature>
<evidence type="ECO:0000259" key="13">
    <source>
        <dbReference type="PROSITE" id="PS51656"/>
    </source>
</evidence>
<evidence type="ECO:0000256" key="2">
    <source>
        <dbReference type="ARBA" id="ARBA00022485"/>
    </source>
</evidence>
<dbReference type="SUPFAM" id="SSF54862">
    <property type="entry name" value="4Fe-4S ferredoxins"/>
    <property type="match status" value="1"/>
</dbReference>
<feature type="binding site" evidence="10">
    <location>
        <position position="178"/>
    </location>
    <ligand>
        <name>[4Fe-4S] cluster</name>
        <dbReference type="ChEBI" id="CHEBI:49883"/>
        <label>3</label>
    </ligand>
</feature>
<name>A0ABR7CP29_9BACT</name>
<dbReference type="RefSeq" id="WP_101570558.1">
    <property type="nucleotide sequence ID" value="NZ_JACOOK010000006.1"/>
</dbReference>
<protein>
    <recommendedName>
        <fullName evidence="10">Ion-translocating oxidoreductase complex subunit B</fullName>
        <ecNumber evidence="10">7.-.-.-</ecNumber>
    </recommendedName>
    <alternativeName>
        <fullName evidence="10">Rnf electron transport complex subunit B</fullName>
    </alternativeName>
</protein>
<feature type="domain" description="4Fe-4S ferredoxin-type" evidence="12">
    <location>
        <begin position="166"/>
        <end position="195"/>
    </location>
</feature>
<feature type="binding site" evidence="10">
    <location>
        <position position="59"/>
    </location>
    <ligand>
        <name>[4Fe-4S] cluster</name>
        <dbReference type="ChEBI" id="CHEBI:49883"/>
        <label>1</label>
    </ligand>
</feature>
<evidence type="ECO:0000256" key="5">
    <source>
        <dbReference type="ARBA" id="ARBA00022967"/>
    </source>
</evidence>
<dbReference type="InterPro" id="IPR050395">
    <property type="entry name" value="4Fe4S_Ferredoxin_RnfB"/>
</dbReference>
<dbReference type="Pfam" id="PF04060">
    <property type="entry name" value="FeS"/>
    <property type="match status" value="1"/>
</dbReference>
<feature type="region of interest" description="Hydrophobic" evidence="10">
    <location>
        <begin position="1"/>
        <end position="28"/>
    </location>
</feature>
<keyword evidence="6 10" id="KW-0249">Electron transport</keyword>
<evidence type="ECO:0000256" key="6">
    <source>
        <dbReference type="ARBA" id="ARBA00022982"/>
    </source>
</evidence>
<dbReference type="PROSITE" id="PS51656">
    <property type="entry name" value="4FE4S"/>
    <property type="match status" value="1"/>
</dbReference>
<dbReference type="HAMAP" id="MF_00463">
    <property type="entry name" value="RsxB_RnfB"/>
    <property type="match status" value="1"/>
</dbReference>
<dbReference type="InterPro" id="IPR017896">
    <property type="entry name" value="4Fe4S_Fe-S-bd"/>
</dbReference>
<feature type="binding site" evidence="10">
    <location>
        <position position="51"/>
    </location>
    <ligand>
        <name>[4Fe-4S] cluster</name>
        <dbReference type="ChEBI" id="CHEBI:49883"/>
        <label>1</label>
    </ligand>
</feature>
<feature type="binding site" evidence="10">
    <location>
        <position position="77"/>
    </location>
    <ligand>
        <name>[4Fe-4S] cluster</name>
        <dbReference type="ChEBI" id="CHEBI:49883"/>
        <label>1</label>
    </ligand>
</feature>
<evidence type="ECO:0000256" key="3">
    <source>
        <dbReference type="ARBA" id="ARBA00022723"/>
    </source>
</evidence>
<evidence type="ECO:0000256" key="1">
    <source>
        <dbReference type="ARBA" id="ARBA00022448"/>
    </source>
</evidence>
<dbReference type="Proteomes" id="UP000636891">
    <property type="component" value="Unassembled WGS sequence"/>
</dbReference>
<comment type="function">
    <text evidence="10">Part of a membrane-bound complex that couples electron transfer with translocation of ions across the membrane.</text>
</comment>
<comment type="caution">
    <text evidence="10">Lacks conserved residue(s) required for the propagation of feature annotation.</text>
</comment>
<feature type="binding site" evidence="10">
    <location>
        <position position="150"/>
    </location>
    <ligand>
        <name>[4Fe-4S] cluster</name>
        <dbReference type="ChEBI" id="CHEBI:49883"/>
        <label>2</label>
    </ligand>
</feature>
<keyword evidence="11" id="KW-0812">Transmembrane</keyword>
<gene>
    <name evidence="10" type="primary">rnfB</name>
    <name evidence="14" type="ORF">H8S08_10475</name>
</gene>
<evidence type="ECO:0000256" key="8">
    <source>
        <dbReference type="ARBA" id="ARBA00023014"/>
    </source>
</evidence>
<evidence type="ECO:0000256" key="4">
    <source>
        <dbReference type="ARBA" id="ARBA00022737"/>
    </source>
</evidence>
<organism evidence="14 15">
    <name type="scientific">Alistipes hominis</name>
    <dbReference type="NCBI Taxonomy" id="2763015"/>
    <lineage>
        <taxon>Bacteria</taxon>
        <taxon>Pseudomonadati</taxon>
        <taxon>Bacteroidota</taxon>
        <taxon>Bacteroidia</taxon>
        <taxon>Bacteroidales</taxon>
        <taxon>Rikenellaceae</taxon>
        <taxon>Alistipes</taxon>
    </lineage>
</organism>
<keyword evidence="7 10" id="KW-0408">Iron</keyword>
<keyword evidence="4 10" id="KW-0677">Repeat</keyword>
<keyword evidence="11" id="KW-1133">Transmembrane helix</keyword>
<dbReference type="NCBIfam" id="TIGR01944">
    <property type="entry name" value="rnfB"/>
    <property type="match status" value="1"/>
</dbReference>
<dbReference type="NCBIfam" id="NF005504">
    <property type="entry name" value="PRK07118.1-3"/>
    <property type="match status" value="1"/>
</dbReference>
<dbReference type="EMBL" id="JACOOK010000006">
    <property type="protein sequence ID" value="MBC5617436.1"/>
    <property type="molecule type" value="Genomic_DNA"/>
</dbReference>
<dbReference type="PROSITE" id="PS00198">
    <property type="entry name" value="4FE4S_FER_1"/>
    <property type="match status" value="2"/>
</dbReference>
<comment type="subcellular location">
    <subcellularLocation>
        <location evidence="10">Cell membrane</location>
    </subcellularLocation>
</comment>
<keyword evidence="5 10" id="KW-1278">Translocase</keyword>
<evidence type="ECO:0000313" key="15">
    <source>
        <dbReference type="Proteomes" id="UP000636891"/>
    </source>
</evidence>
<evidence type="ECO:0000256" key="9">
    <source>
        <dbReference type="ARBA" id="ARBA00023136"/>
    </source>
</evidence>
<dbReference type="PANTHER" id="PTHR43560:SF1">
    <property type="entry name" value="ION-TRANSLOCATING OXIDOREDUCTASE COMPLEX SUBUNIT B"/>
    <property type="match status" value="1"/>
</dbReference>
<keyword evidence="9 10" id="KW-0472">Membrane</keyword>
<feature type="binding site" evidence="10">
    <location>
        <position position="181"/>
    </location>
    <ligand>
        <name>[4Fe-4S] cluster</name>
        <dbReference type="ChEBI" id="CHEBI:49883"/>
        <label>3</label>
    </ligand>
</feature>
<evidence type="ECO:0000313" key="14">
    <source>
        <dbReference type="EMBL" id="MBC5617436.1"/>
    </source>
</evidence>
<dbReference type="Gene3D" id="3.30.70.20">
    <property type="match status" value="2"/>
</dbReference>
<keyword evidence="15" id="KW-1185">Reference proteome</keyword>
<feature type="binding site" evidence="10">
    <location>
        <position position="54"/>
    </location>
    <ligand>
        <name>[4Fe-4S] cluster</name>
        <dbReference type="ChEBI" id="CHEBI:49883"/>
        <label>1</label>
    </ligand>
</feature>
<feature type="binding site" evidence="10">
    <location>
        <position position="140"/>
    </location>
    <ligand>
        <name>[4Fe-4S] cluster</name>
        <dbReference type="ChEBI" id="CHEBI:49883"/>
        <label>2</label>
    </ligand>
</feature>
<evidence type="ECO:0000256" key="10">
    <source>
        <dbReference type="HAMAP-Rule" id="MF_00463"/>
    </source>
</evidence>
<feature type="transmembrane region" description="Helical" evidence="11">
    <location>
        <begin position="6"/>
        <end position="28"/>
    </location>
</feature>
<proteinExistence type="inferred from homology"/>
<feature type="domain" description="4Fe-4S" evidence="13">
    <location>
        <begin position="34"/>
        <end position="94"/>
    </location>
</feature>
<accession>A0ABR7CP29</accession>
<dbReference type="CDD" id="cd10549">
    <property type="entry name" value="MtMvhB_like"/>
    <property type="match status" value="1"/>
</dbReference>
<comment type="subunit">
    <text evidence="10">The complex is composed of six subunits: RnfA, RnfB, RnfC, RnfD, RnfE and RnfG.</text>
</comment>
<dbReference type="Pfam" id="PF12838">
    <property type="entry name" value="Fer4_7"/>
    <property type="match status" value="1"/>
</dbReference>
<evidence type="ECO:0000256" key="7">
    <source>
        <dbReference type="ARBA" id="ARBA00023004"/>
    </source>
</evidence>
<feature type="binding site" evidence="10">
    <location>
        <position position="175"/>
    </location>
    <ligand>
        <name>[4Fe-4S] cluster</name>
        <dbReference type="ChEBI" id="CHEBI:49883"/>
        <label>3</label>
    </ligand>
</feature>
<evidence type="ECO:0000259" key="12">
    <source>
        <dbReference type="PROSITE" id="PS51379"/>
    </source>
</evidence>
<reference evidence="14 15" key="1">
    <citation type="submission" date="2020-08" db="EMBL/GenBank/DDBJ databases">
        <title>Genome public.</title>
        <authorList>
            <person name="Liu C."/>
            <person name="Sun Q."/>
        </authorList>
    </citation>
    <scope>NUCLEOTIDE SEQUENCE [LARGE SCALE GENOMIC DNA]</scope>
    <source>
        <strain evidence="14 15">New-7</strain>
    </source>
</reference>
<dbReference type="EC" id="7.-.-.-" evidence="10"/>
<dbReference type="PANTHER" id="PTHR43560">
    <property type="entry name" value="ION-TRANSLOCATING OXIDOREDUCTASE COMPLEX SUBUNIT B"/>
    <property type="match status" value="1"/>
</dbReference>
<comment type="cofactor">
    <cofactor evidence="10">
        <name>[4Fe-4S] cluster</name>
        <dbReference type="ChEBI" id="CHEBI:49883"/>
    </cofactor>
    <text evidence="10">Binds 3 [4Fe-4S] clusters.</text>
</comment>
<evidence type="ECO:0000256" key="11">
    <source>
        <dbReference type="SAM" id="Phobius"/>
    </source>
</evidence>
<dbReference type="InterPro" id="IPR010207">
    <property type="entry name" value="Elect_transpt_cplx_RnfB/RsxB"/>
</dbReference>
<dbReference type="PROSITE" id="PS51379">
    <property type="entry name" value="4FE4S_FER_2"/>
    <property type="match status" value="3"/>
</dbReference>